<name>A0A8C9GUI0_9PRIM</name>
<reference evidence="2" key="2">
    <citation type="submission" date="2025-09" db="UniProtKB">
        <authorList>
            <consortium name="Ensembl"/>
        </authorList>
    </citation>
    <scope>IDENTIFICATION</scope>
</reference>
<sequence length="89" mass="10305">MHLKLLCPCHGCQTLIPPRWVLGREDPRGYRAPPHPTDQEPRREDRAACGRNSRMLRKKRGHRQPSVFKGSWRLLTLSSLASRDFIFTG</sequence>
<evidence type="ECO:0000256" key="1">
    <source>
        <dbReference type="SAM" id="MobiDB-lite"/>
    </source>
</evidence>
<organism evidence="2 3">
    <name type="scientific">Piliocolobus tephrosceles</name>
    <name type="common">Ugandan red Colobus</name>
    <dbReference type="NCBI Taxonomy" id="591936"/>
    <lineage>
        <taxon>Eukaryota</taxon>
        <taxon>Metazoa</taxon>
        <taxon>Chordata</taxon>
        <taxon>Craniata</taxon>
        <taxon>Vertebrata</taxon>
        <taxon>Euteleostomi</taxon>
        <taxon>Mammalia</taxon>
        <taxon>Eutheria</taxon>
        <taxon>Euarchontoglires</taxon>
        <taxon>Primates</taxon>
        <taxon>Haplorrhini</taxon>
        <taxon>Catarrhini</taxon>
        <taxon>Cercopithecidae</taxon>
        <taxon>Colobinae</taxon>
        <taxon>Piliocolobus</taxon>
    </lineage>
</organism>
<proteinExistence type="predicted"/>
<accession>A0A8C9GUI0</accession>
<reference evidence="2" key="1">
    <citation type="submission" date="2025-08" db="UniProtKB">
        <authorList>
            <consortium name="Ensembl"/>
        </authorList>
    </citation>
    <scope>IDENTIFICATION</scope>
</reference>
<evidence type="ECO:0000313" key="3">
    <source>
        <dbReference type="Proteomes" id="UP000694416"/>
    </source>
</evidence>
<dbReference type="Ensembl" id="ENSPTET00000016517.1">
    <property type="protein sequence ID" value="ENSPTEP00000010922.1"/>
    <property type="gene ID" value="ENSPTEG00000012341.1"/>
</dbReference>
<dbReference type="Proteomes" id="UP000694416">
    <property type="component" value="Unplaced"/>
</dbReference>
<dbReference type="AlphaFoldDB" id="A0A8C9GUI0"/>
<feature type="region of interest" description="Disordered" evidence="1">
    <location>
        <begin position="23"/>
        <end position="47"/>
    </location>
</feature>
<evidence type="ECO:0000313" key="2">
    <source>
        <dbReference type="Ensembl" id="ENSPTEP00000010922.1"/>
    </source>
</evidence>
<feature type="compositionally biased region" description="Basic and acidic residues" evidence="1">
    <location>
        <begin position="37"/>
        <end position="47"/>
    </location>
</feature>
<protein>
    <submittedName>
        <fullName evidence="2">Uncharacterized protein</fullName>
    </submittedName>
</protein>
<keyword evidence="3" id="KW-1185">Reference proteome</keyword>